<protein>
    <recommendedName>
        <fullName evidence="3">LigA protein</fullName>
    </recommendedName>
</protein>
<name>A0AAU2VB87_9ACTN</name>
<evidence type="ECO:0000313" key="2">
    <source>
        <dbReference type="EMBL" id="WTW64738.1"/>
    </source>
</evidence>
<feature type="transmembrane region" description="Helical" evidence="1">
    <location>
        <begin position="185"/>
        <end position="204"/>
    </location>
</feature>
<feature type="transmembrane region" description="Helical" evidence="1">
    <location>
        <begin position="134"/>
        <end position="157"/>
    </location>
</feature>
<keyword evidence="1" id="KW-0812">Transmembrane</keyword>
<evidence type="ECO:0000256" key="1">
    <source>
        <dbReference type="SAM" id="Phobius"/>
    </source>
</evidence>
<dbReference type="EMBL" id="CP108318">
    <property type="protein sequence ID" value="WTW64738.1"/>
    <property type="molecule type" value="Genomic_DNA"/>
</dbReference>
<reference evidence="2" key="1">
    <citation type="submission" date="2022-10" db="EMBL/GenBank/DDBJ databases">
        <title>The complete genomes of actinobacterial strains from the NBC collection.</title>
        <authorList>
            <person name="Joergensen T.S."/>
            <person name="Alvarez Arevalo M."/>
            <person name="Sterndorff E.B."/>
            <person name="Faurdal D."/>
            <person name="Vuksanovic O."/>
            <person name="Mourched A.-S."/>
            <person name="Charusanti P."/>
            <person name="Shaw S."/>
            <person name="Blin K."/>
            <person name="Weber T."/>
        </authorList>
    </citation>
    <scope>NUCLEOTIDE SEQUENCE</scope>
    <source>
        <strain evidence="2">NBC_00003</strain>
    </source>
</reference>
<feature type="transmembrane region" description="Helical" evidence="1">
    <location>
        <begin position="14"/>
        <end position="33"/>
    </location>
</feature>
<proteinExistence type="predicted"/>
<accession>A0AAU2VB87</accession>
<keyword evidence="1" id="KW-1133">Transmembrane helix</keyword>
<dbReference type="AlphaFoldDB" id="A0AAU2VB87"/>
<feature type="transmembrane region" description="Helical" evidence="1">
    <location>
        <begin position="86"/>
        <end position="106"/>
    </location>
</feature>
<evidence type="ECO:0008006" key="3">
    <source>
        <dbReference type="Google" id="ProtNLM"/>
    </source>
</evidence>
<feature type="transmembrane region" description="Helical" evidence="1">
    <location>
        <begin position="224"/>
        <end position="246"/>
    </location>
</feature>
<sequence length="327" mass="34896">MTTVALTRPALRPALRALAIASCLPYLALKIAWISGSRLGIPEHSLLLEHRAFMALANGGTVLMDGCVIVLALLLTRPWGLRVKAWLLALPMWLATGLLAPVMTGYPLQLLVRALSGTAGRPSDPASAPYLDEWVFGVVYTGFIIQGLTLGTLFALYARDRWGHLWRGRTGELPQGTVRPATRTAAVAVAVLSLLPAGMHALWSTGSATGLSPSMADGRTSDQYVVEALFAAFAVVGAAGVLMLAFGLGRSLPLRVPLALAWLGSGATACWGGWLWLSALMVTDGTPEEPTTMMHLTYSVQMIIGMLVVTMGTYFFAERSRHPDPTT</sequence>
<organism evidence="2">
    <name type="scientific">Streptomyces sp. NBC_00003</name>
    <dbReference type="NCBI Taxonomy" id="2903608"/>
    <lineage>
        <taxon>Bacteria</taxon>
        <taxon>Bacillati</taxon>
        <taxon>Actinomycetota</taxon>
        <taxon>Actinomycetes</taxon>
        <taxon>Kitasatosporales</taxon>
        <taxon>Streptomycetaceae</taxon>
        <taxon>Streptomyces</taxon>
    </lineage>
</organism>
<gene>
    <name evidence="2" type="ORF">OG549_31080</name>
</gene>
<feature type="transmembrane region" description="Helical" evidence="1">
    <location>
        <begin position="258"/>
        <end position="277"/>
    </location>
</feature>
<feature type="transmembrane region" description="Helical" evidence="1">
    <location>
        <begin position="297"/>
        <end position="317"/>
    </location>
</feature>
<keyword evidence="1" id="KW-0472">Membrane</keyword>
<feature type="transmembrane region" description="Helical" evidence="1">
    <location>
        <begin position="53"/>
        <end position="74"/>
    </location>
</feature>